<dbReference type="EMBL" id="JALJOQ010000043">
    <property type="protein sequence ID" value="KAK9805421.1"/>
    <property type="molecule type" value="Genomic_DNA"/>
</dbReference>
<keyword evidence="2" id="KW-1185">Reference proteome</keyword>
<gene>
    <name evidence="1" type="ORF">WJX73_004011</name>
</gene>
<organism evidence="1 2">
    <name type="scientific">Symbiochloris irregularis</name>
    <dbReference type="NCBI Taxonomy" id="706552"/>
    <lineage>
        <taxon>Eukaryota</taxon>
        <taxon>Viridiplantae</taxon>
        <taxon>Chlorophyta</taxon>
        <taxon>core chlorophytes</taxon>
        <taxon>Trebouxiophyceae</taxon>
        <taxon>Trebouxiales</taxon>
        <taxon>Trebouxiaceae</taxon>
        <taxon>Symbiochloris</taxon>
    </lineage>
</organism>
<accession>A0AAW1P677</accession>
<name>A0AAW1P677_9CHLO</name>
<evidence type="ECO:0000313" key="2">
    <source>
        <dbReference type="Proteomes" id="UP001465755"/>
    </source>
</evidence>
<dbReference type="AlphaFoldDB" id="A0AAW1P677"/>
<dbReference type="Proteomes" id="UP001465755">
    <property type="component" value="Unassembled WGS sequence"/>
</dbReference>
<reference evidence="1 2" key="1">
    <citation type="journal article" date="2024" name="Nat. Commun.">
        <title>Phylogenomics reveals the evolutionary origins of lichenization in chlorophyte algae.</title>
        <authorList>
            <person name="Puginier C."/>
            <person name="Libourel C."/>
            <person name="Otte J."/>
            <person name="Skaloud P."/>
            <person name="Haon M."/>
            <person name="Grisel S."/>
            <person name="Petersen M."/>
            <person name="Berrin J.G."/>
            <person name="Delaux P.M."/>
            <person name="Dal Grande F."/>
            <person name="Keller J."/>
        </authorList>
    </citation>
    <scope>NUCLEOTIDE SEQUENCE [LARGE SCALE GENOMIC DNA]</scope>
    <source>
        <strain evidence="1 2">SAG 2036</strain>
    </source>
</reference>
<evidence type="ECO:0000313" key="1">
    <source>
        <dbReference type="EMBL" id="KAK9805421.1"/>
    </source>
</evidence>
<proteinExistence type="predicted"/>
<protein>
    <submittedName>
        <fullName evidence="1">Uncharacterized protein</fullName>
    </submittedName>
</protein>
<sequence length="94" mass="10575">MLLALQPAGATHAGPEAAGIKVAICLHHVKYTPASMRVHSETTQAKVPEFGFLTRLRWTKCCSLRLSDRHFWRCTRCGLWECELQGLKDCCKFG</sequence>
<comment type="caution">
    <text evidence="1">The sequence shown here is derived from an EMBL/GenBank/DDBJ whole genome shotgun (WGS) entry which is preliminary data.</text>
</comment>